<organism evidence="1 2">
    <name type="scientific">Stephania japonica</name>
    <dbReference type="NCBI Taxonomy" id="461633"/>
    <lineage>
        <taxon>Eukaryota</taxon>
        <taxon>Viridiplantae</taxon>
        <taxon>Streptophyta</taxon>
        <taxon>Embryophyta</taxon>
        <taxon>Tracheophyta</taxon>
        <taxon>Spermatophyta</taxon>
        <taxon>Magnoliopsida</taxon>
        <taxon>Ranunculales</taxon>
        <taxon>Menispermaceae</taxon>
        <taxon>Menispermoideae</taxon>
        <taxon>Cissampelideae</taxon>
        <taxon>Stephania</taxon>
    </lineage>
</organism>
<evidence type="ECO:0000313" key="2">
    <source>
        <dbReference type="Proteomes" id="UP001417504"/>
    </source>
</evidence>
<keyword evidence="2" id="KW-1185">Reference proteome</keyword>
<name>A0AAP0JSN8_9MAGN</name>
<protein>
    <submittedName>
        <fullName evidence="1">Uncharacterized protein</fullName>
    </submittedName>
</protein>
<accession>A0AAP0JSN8</accession>
<reference evidence="1 2" key="1">
    <citation type="submission" date="2024-01" db="EMBL/GenBank/DDBJ databases">
        <title>Genome assemblies of Stephania.</title>
        <authorList>
            <person name="Yang L."/>
        </authorList>
    </citation>
    <scope>NUCLEOTIDE SEQUENCE [LARGE SCALE GENOMIC DNA]</scope>
    <source>
        <strain evidence="1">QJT</strain>
        <tissue evidence="1">Leaf</tissue>
    </source>
</reference>
<evidence type="ECO:0000313" key="1">
    <source>
        <dbReference type="EMBL" id="KAK9138212.1"/>
    </source>
</evidence>
<dbReference type="AlphaFoldDB" id="A0AAP0JSN8"/>
<dbReference type="EMBL" id="JBBNAE010000003">
    <property type="protein sequence ID" value="KAK9138212.1"/>
    <property type="molecule type" value="Genomic_DNA"/>
</dbReference>
<proteinExistence type="predicted"/>
<sequence>MKGGFLARCKALDVTIQSNFLLFVPEFLQHHLQPSASLLACVVRHISLRC</sequence>
<gene>
    <name evidence="1" type="ORF">Sjap_008806</name>
</gene>
<dbReference type="Proteomes" id="UP001417504">
    <property type="component" value="Unassembled WGS sequence"/>
</dbReference>
<comment type="caution">
    <text evidence="1">The sequence shown here is derived from an EMBL/GenBank/DDBJ whole genome shotgun (WGS) entry which is preliminary data.</text>
</comment>